<name>A0A5J4PAV9_9ZZZZ</name>
<sequence length="51" mass="5591">MVAGIHCGSFRAGICGVILFKLLHGLITAMFFHKGTDIRYPVVDFLPELGK</sequence>
<gene>
    <name evidence="2" type="ORF">EZS27_042787</name>
</gene>
<feature type="transmembrane region" description="Helical" evidence="1">
    <location>
        <begin position="12"/>
        <end position="32"/>
    </location>
</feature>
<keyword evidence="1" id="KW-0812">Transmembrane</keyword>
<dbReference type="AlphaFoldDB" id="A0A5J4PAV9"/>
<dbReference type="EMBL" id="SNRY01010598">
    <property type="protein sequence ID" value="KAA6305559.1"/>
    <property type="molecule type" value="Genomic_DNA"/>
</dbReference>
<keyword evidence="1" id="KW-1133">Transmembrane helix</keyword>
<comment type="caution">
    <text evidence="2">The sequence shown here is derived from an EMBL/GenBank/DDBJ whole genome shotgun (WGS) entry which is preliminary data.</text>
</comment>
<proteinExistence type="predicted"/>
<evidence type="ECO:0000256" key="1">
    <source>
        <dbReference type="SAM" id="Phobius"/>
    </source>
</evidence>
<feature type="non-terminal residue" evidence="2">
    <location>
        <position position="51"/>
    </location>
</feature>
<protein>
    <submittedName>
        <fullName evidence="2">Uncharacterized protein</fullName>
    </submittedName>
</protein>
<accession>A0A5J4PAV9</accession>
<reference evidence="2" key="1">
    <citation type="submission" date="2019-03" db="EMBL/GenBank/DDBJ databases">
        <title>Single cell metagenomics reveals metabolic interactions within the superorganism composed of flagellate Streblomastix strix and complex community of Bacteroidetes bacteria on its surface.</title>
        <authorList>
            <person name="Treitli S.C."/>
            <person name="Kolisko M."/>
            <person name="Husnik F."/>
            <person name="Keeling P."/>
            <person name="Hampl V."/>
        </authorList>
    </citation>
    <scope>NUCLEOTIDE SEQUENCE</scope>
    <source>
        <strain evidence="2">STM</strain>
    </source>
</reference>
<keyword evidence="1" id="KW-0472">Membrane</keyword>
<organism evidence="2">
    <name type="scientific">termite gut metagenome</name>
    <dbReference type="NCBI Taxonomy" id="433724"/>
    <lineage>
        <taxon>unclassified sequences</taxon>
        <taxon>metagenomes</taxon>
        <taxon>organismal metagenomes</taxon>
    </lineage>
</organism>
<evidence type="ECO:0000313" key="2">
    <source>
        <dbReference type="EMBL" id="KAA6305559.1"/>
    </source>
</evidence>